<protein>
    <submittedName>
        <fullName evidence="2">Uncharacterized protein</fullName>
    </submittedName>
</protein>
<dbReference type="CDD" id="cd00084">
    <property type="entry name" value="HMG-box_SF"/>
    <property type="match status" value="1"/>
</dbReference>
<gene>
    <name evidence="2" type="ORF">LRAMOSA05207</name>
</gene>
<dbReference type="EMBL" id="LK023368">
    <property type="protein sequence ID" value="CDS13023.1"/>
    <property type="molecule type" value="Genomic_DNA"/>
</dbReference>
<evidence type="ECO:0000256" key="1">
    <source>
        <dbReference type="SAM" id="MobiDB-lite"/>
    </source>
</evidence>
<dbReference type="OrthoDB" id="2441332at2759"/>
<evidence type="ECO:0000313" key="2">
    <source>
        <dbReference type="EMBL" id="CDS13023.1"/>
    </source>
</evidence>
<name>A0A077X1G8_9FUNG</name>
<reference evidence="2" key="1">
    <citation type="journal article" date="2014" name="Genome Announc.">
        <title>De novo whole-genome sequence and genome annotation of Lichtheimia ramosa.</title>
        <authorList>
            <person name="Linde J."/>
            <person name="Schwartze V."/>
            <person name="Binder U."/>
            <person name="Lass-Florl C."/>
            <person name="Voigt K."/>
            <person name="Horn F."/>
        </authorList>
    </citation>
    <scope>NUCLEOTIDE SEQUENCE</scope>
    <source>
        <strain evidence="2">JMRC FSU:6197</strain>
    </source>
</reference>
<feature type="region of interest" description="Disordered" evidence="1">
    <location>
        <begin position="122"/>
        <end position="149"/>
    </location>
</feature>
<sequence length="488" mass="56567">MGKNKPGKAGAAELCLFVASRQVPKFNAFVKDHRDKFKEWHKSRKSPEELEELWHKRFVKEAERLRKQYKVAQAHTRNDLWQAISADIEVEVNKRLALQTHESEAWKTQQLIVRKMNNELRGEIQSSSQDSKDSTTTDETSSESSVEPEDHGIYQWKIGRINLSNYFNQFRNDAMLKMNLGDEQLTRSELLAINHIYYFDADGLTDIANHLTQLDDDALTSMKEELEHNDGYAALCSDTKRCCDIFEEAMQDGDHARVEKLLSTKYHQSKQVKAVLQIIENLYHTFRNTDVLAIDEDRFGDVVFKPIFAEIVNNIAYAQLDGQFTALSSHYKVRADATITIKMKDEDIRVLVVEVKSPHKTSERDFLKLAVEMKIMLDAMISRNVQDPVVFGVLVEGFTMRTFKMDLEYEKLYRFINMRTSYLPRSKGDMGVLKATLRSCNQLKYLVDQSVENLKKEWVDNEQSRLRRSWTRGTPLLPTSALLRFKSD</sequence>
<proteinExistence type="predicted"/>
<organism evidence="2">
    <name type="scientific">Lichtheimia ramosa</name>
    <dbReference type="NCBI Taxonomy" id="688394"/>
    <lineage>
        <taxon>Eukaryota</taxon>
        <taxon>Fungi</taxon>
        <taxon>Fungi incertae sedis</taxon>
        <taxon>Mucoromycota</taxon>
        <taxon>Mucoromycotina</taxon>
        <taxon>Mucoromycetes</taxon>
        <taxon>Mucorales</taxon>
        <taxon>Lichtheimiaceae</taxon>
        <taxon>Lichtheimia</taxon>
    </lineage>
</organism>
<dbReference type="AlphaFoldDB" id="A0A077X1G8"/>
<accession>A0A077X1G8</accession>